<dbReference type="Proteomes" id="UP001152759">
    <property type="component" value="Chromosome 1"/>
</dbReference>
<evidence type="ECO:0000313" key="2">
    <source>
        <dbReference type="EMBL" id="CAH0382343.1"/>
    </source>
</evidence>
<protein>
    <submittedName>
        <fullName evidence="2">Uncharacterized protein</fullName>
    </submittedName>
</protein>
<keyword evidence="3" id="KW-1185">Reference proteome</keyword>
<organism evidence="2 3">
    <name type="scientific">Bemisia tabaci</name>
    <name type="common">Sweetpotato whitefly</name>
    <name type="synonym">Aleurodes tabaci</name>
    <dbReference type="NCBI Taxonomy" id="7038"/>
    <lineage>
        <taxon>Eukaryota</taxon>
        <taxon>Metazoa</taxon>
        <taxon>Ecdysozoa</taxon>
        <taxon>Arthropoda</taxon>
        <taxon>Hexapoda</taxon>
        <taxon>Insecta</taxon>
        <taxon>Pterygota</taxon>
        <taxon>Neoptera</taxon>
        <taxon>Paraneoptera</taxon>
        <taxon>Hemiptera</taxon>
        <taxon>Sternorrhyncha</taxon>
        <taxon>Aleyrodoidea</taxon>
        <taxon>Aleyrodidae</taxon>
        <taxon>Aleyrodinae</taxon>
        <taxon>Bemisia</taxon>
    </lineage>
</organism>
<gene>
    <name evidence="2" type="ORF">BEMITA_LOCUS1895</name>
</gene>
<evidence type="ECO:0000256" key="1">
    <source>
        <dbReference type="SAM" id="SignalP"/>
    </source>
</evidence>
<feature type="chain" id="PRO_5040154263" evidence="1">
    <location>
        <begin position="20"/>
        <end position="142"/>
    </location>
</feature>
<name>A0A9P0A307_BEMTA</name>
<dbReference type="AlphaFoldDB" id="A0A9P0A307"/>
<sequence length="142" mass="15660">MREFGVIIALFLICAAVVAVSDEDQNQLGEATSPGPTIQMCGPYLCAPGVVDPEPDIPMLGRTYVPLMSWTCFAVKGDLPRYKVAPELGHTALCYSFEMETKVTKSRKQKRGHRSKSQVKRYRVQDGSPFSVQANSPYVTCV</sequence>
<feature type="signal peptide" evidence="1">
    <location>
        <begin position="1"/>
        <end position="19"/>
    </location>
</feature>
<keyword evidence="1" id="KW-0732">Signal</keyword>
<dbReference type="EMBL" id="OU963862">
    <property type="protein sequence ID" value="CAH0382343.1"/>
    <property type="molecule type" value="Genomic_DNA"/>
</dbReference>
<evidence type="ECO:0000313" key="3">
    <source>
        <dbReference type="Proteomes" id="UP001152759"/>
    </source>
</evidence>
<reference evidence="2" key="1">
    <citation type="submission" date="2021-12" db="EMBL/GenBank/DDBJ databases">
        <authorList>
            <person name="King R."/>
        </authorList>
    </citation>
    <scope>NUCLEOTIDE SEQUENCE</scope>
</reference>
<accession>A0A9P0A307</accession>
<proteinExistence type="predicted"/>